<keyword evidence="5 7" id="KW-1133">Transmembrane helix</keyword>
<comment type="similarity">
    <text evidence="7">Belongs to the binding-protein-dependent transport system permease family.</text>
</comment>
<keyword evidence="2 7" id="KW-0813">Transport</keyword>
<dbReference type="PANTHER" id="PTHR43386">
    <property type="entry name" value="OLIGOPEPTIDE TRANSPORT SYSTEM PERMEASE PROTEIN APPC"/>
    <property type="match status" value="1"/>
</dbReference>
<reference evidence="9 10" key="1">
    <citation type="submission" date="2018-01" db="EMBL/GenBank/DDBJ databases">
        <authorList>
            <person name="Gaut B.S."/>
            <person name="Morton B.R."/>
            <person name="Clegg M.T."/>
            <person name="Duvall M.R."/>
        </authorList>
    </citation>
    <scope>NUCLEOTIDE SEQUENCE [LARGE SCALE GENOMIC DNA]</scope>
    <source>
        <strain evidence="9 10">HR-AV</strain>
    </source>
</reference>
<comment type="subcellular location">
    <subcellularLocation>
        <location evidence="1 7">Cell membrane</location>
        <topology evidence="1 7">Multi-pass membrane protein</topology>
    </subcellularLocation>
</comment>
<feature type="transmembrane region" description="Helical" evidence="7">
    <location>
        <begin position="236"/>
        <end position="258"/>
    </location>
</feature>
<keyword evidence="3" id="KW-1003">Cell membrane</keyword>
<accession>A0A2S4ZWR8</accession>
<dbReference type="Pfam" id="PF12911">
    <property type="entry name" value="OppC_N"/>
    <property type="match status" value="1"/>
</dbReference>
<dbReference type="Proteomes" id="UP000236893">
    <property type="component" value="Unassembled WGS sequence"/>
</dbReference>
<dbReference type="GO" id="GO:0005886">
    <property type="term" value="C:plasma membrane"/>
    <property type="evidence" value="ECO:0007669"/>
    <property type="project" value="UniProtKB-SubCell"/>
</dbReference>
<name>A0A2S4ZWR8_9SPHI</name>
<dbReference type="Gene3D" id="1.10.3720.10">
    <property type="entry name" value="MetI-like"/>
    <property type="match status" value="1"/>
</dbReference>
<evidence type="ECO:0000256" key="2">
    <source>
        <dbReference type="ARBA" id="ARBA00022448"/>
    </source>
</evidence>
<sequence>MSSANSPETPWQRTKKRFLRNKLSVFGLAIILVFIFISMLGYLIMPDHAPMANRMAIQLSTKHPGSSVQFLAIRKNQQVDTVNFFTKILYGQPDFFDFVPINSYQFKGDSIVVNEYTGVNNDDKLERSFSLADVAYPLAENEKVIFSNEKFDFKTIYGQQEAISLADLQKKVAEEHIIKRKYWLGTDLYGRDMLSRLILGSRVSLSVGFMSVLISLIIGIALGALAGYYGGWIDQFISWLINVVWSLPSLLIVIAISFALGKGFFQVFVAIGLTTWVDVARMVRGQIMGIREVEYVEAGRAMGFSNARIIVRHILPNISGPILVVASANFASAILLEAGLSFLGFGVQPPFPSWGGMIKEHYGYIIIDAAYLAVLPGLAIMLMVYAFNLVSVGLTDAFNVKGQTSS</sequence>
<dbReference type="EMBL" id="PQVF01000019">
    <property type="protein sequence ID" value="POY34745.1"/>
    <property type="molecule type" value="Genomic_DNA"/>
</dbReference>
<dbReference type="GO" id="GO:0055085">
    <property type="term" value="P:transmembrane transport"/>
    <property type="evidence" value="ECO:0007669"/>
    <property type="project" value="InterPro"/>
</dbReference>
<dbReference type="Pfam" id="PF00528">
    <property type="entry name" value="BPD_transp_1"/>
    <property type="match status" value="1"/>
</dbReference>
<keyword evidence="10" id="KW-1185">Reference proteome</keyword>
<dbReference type="InterPro" id="IPR025966">
    <property type="entry name" value="OppC_N"/>
</dbReference>
<gene>
    <name evidence="9" type="ORF">C3K47_18605</name>
</gene>
<dbReference type="OrthoDB" id="9783218at2"/>
<dbReference type="SUPFAM" id="SSF161098">
    <property type="entry name" value="MetI-like"/>
    <property type="match status" value="1"/>
</dbReference>
<evidence type="ECO:0000256" key="4">
    <source>
        <dbReference type="ARBA" id="ARBA00022692"/>
    </source>
</evidence>
<dbReference type="RefSeq" id="WP_103790672.1">
    <property type="nucleotide sequence ID" value="NZ_PQVF01000019.1"/>
</dbReference>
<organism evidence="9 10">
    <name type="scientific">Solitalea longa</name>
    <dbReference type="NCBI Taxonomy" id="2079460"/>
    <lineage>
        <taxon>Bacteria</taxon>
        <taxon>Pseudomonadati</taxon>
        <taxon>Bacteroidota</taxon>
        <taxon>Sphingobacteriia</taxon>
        <taxon>Sphingobacteriales</taxon>
        <taxon>Sphingobacteriaceae</taxon>
        <taxon>Solitalea</taxon>
    </lineage>
</organism>
<dbReference type="InterPro" id="IPR035906">
    <property type="entry name" value="MetI-like_sf"/>
</dbReference>
<feature type="transmembrane region" description="Helical" evidence="7">
    <location>
        <begin position="264"/>
        <end position="283"/>
    </location>
</feature>
<feature type="domain" description="ABC transmembrane type-1" evidence="8">
    <location>
        <begin position="201"/>
        <end position="391"/>
    </location>
</feature>
<feature type="transmembrane region" description="Helical" evidence="7">
    <location>
        <begin position="365"/>
        <end position="387"/>
    </location>
</feature>
<dbReference type="InterPro" id="IPR000515">
    <property type="entry name" value="MetI-like"/>
</dbReference>
<dbReference type="InterPro" id="IPR050366">
    <property type="entry name" value="BP-dependent_transpt_permease"/>
</dbReference>
<evidence type="ECO:0000256" key="6">
    <source>
        <dbReference type="ARBA" id="ARBA00023136"/>
    </source>
</evidence>
<comment type="caution">
    <text evidence="9">The sequence shown here is derived from an EMBL/GenBank/DDBJ whole genome shotgun (WGS) entry which is preliminary data.</text>
</comment>
<dbReference type="CDD" id="cd06261">
    <property type="entry name" value="TM_PBP2"/>
    <property type="match status" value="1"/>
</dbReference>
<feature type="transmembrane region" description="Helical" evidence="7">
    <location>
        <begin position="203"/>
        <end position="229"/>
    </location>
</feature>
<dbReference type="AlphaFoldDB" id="A0A2S4ZWR8"/>
<dbReference type="PANTHER" id="PTHR43386:SF1">
    <property type="entry name" value="D,D-DIPEPTIDE TRANSPORT SYSTEM PERMEASE PROTEIN DDPC-RELATED"/>
    <property type="match status" value="1"/>
</dbReference>
<evidence type="ECO:0000256" key="5">
    <source>
        <dbReference type="ARBA" id="ARBA00022989"/>
    </source>
</evidence>
<evidence type="ECO:0000259" key="8">
    <source>
        <dbReference type="PROSITE" id="PS50928"/>
    </source>
</evidence>
<feature type="transmembrane region" description="Helical" evidence="7">
    <location>
        <begin position="322"/>
        <end position="345"/>
    </location>
</feature>
<evidence type="ECO:0000256" key="7">
    <source>
        <dbReference type="RuleBase" id="RU363032"/>
    </source>
</evidence>
<evidence type="ECO:0000313" key="9">
    <source>
        <dbReference type="EMBL" id="POY34745.1"/>
    </source>
</evidence>
<proteinExistence type="inferred from homology"/>
<evidence type="ECO:0000256" key="1">
    <source>
        <dbReference type="ARBA" id="ARBA00004651"/>
    </source>
</evidence>
<evidence type="ECO:0000313" key="10">
    <source>
        <dbReference type="Proteomes" id="UP000236893"/>
    </source>
</evidence>
<keyword evidence="4 7" id="KW-0812">Transmembrane</keyword>
<protein>
    <submittedName>
        <fullName evidence="9">Peptide transporter</fullName>
    </submittedName>
</protein>
<evidence type="ECO:0000256" key="3">
    <source>
        <dbReference type="ARBA" id="ARBA00022475"/>
    </source>
</evidence>
<keyword evidence="6 7" id="KW-0472">Membrane</keyword>
<dbReference type="PROSITE" id="PS50928">
    <property type="entry name" value="ABC_TM1"/>
    <property type="match status" value="1"/>
</dbReference>
<feature type="transmembrane region" description="Helical" evidence="7">
    <location>
        <begin position="23"/>
        <end position="45"/>
    </location>
</feature>